<keyword evidence="2" id="KW-0963">Cytoplasm</keyword>
<accession>A0ABV9YF07</accession>
<evidence type="ECO:0000259" key="4">
    <source>
        <dbReference type="Pfam" id="PF16321"/>
    </source>
</evidence>
<evidence type="ECO:0000256" key="1">
    <source>
        <dbReference type="ARBA" id="ARBA00022845"/>
    </source>
</evidence>
<keyword evidence="1 2" id="KW-0810">Translation regulation</keyword>
<name>A0ABV9YF07_9PSEU</name>
<feature type="domain" description="Sigma 54 modulation/S30EA ribosomal protein C-terminal" evidence="4">
    <location>
        <begin position="174"/>
        <end position="227"/>
    </location>
</feature>
<reference evidence="6" key="1">
    <citation type="journal article" date="2019" name="Int. J. Syst. Evol. Microbiol.">
        <title>The Global Catalogue of Microorganisms (GCM) 10K type strain sequencing project: providing services to taxonomists for standard genome sequencing and annotation.</title>
        <authorList>
            <consortium name="The Broad Institute Genomics Platform"/>
            <consortium name="The Broad Institute Genome Sequencing Center for Infectious Disease"/>
            <person name="Wu L."/>
            <person name="Ma J."/>
        </authorList>
    </citation>
    <scope>NUCLEOTIDE SEQUENCE [LARGE SCALE GENOMIC DNA]</scope>
    <source>
        <strain evidence="6">CGMCC 4.7093</strain>
    </source>
</reference>
<dbReference type="SUPFAM" id="SSF69754">
    <property type="entry name" value="Ribosome binding protein Y (YfiA homologue)"/>
    <property type="match status" value="1"/>
</dbReference>
<dbReference type="PANTHER" id="PTHR33231:SF1">
    <property type="entry name" value="30S RIBOSOMAL PROTEIN"/>
    <property type="match status" value="1"/>
</dbReference>
<dbReference type="Proteomes" id="UP001595947">
    <property type="component" value="Unassembled WGS sequence"/>
</dbReference>
<dbReference type="Gene3D" id="3.30.160.100">
    <property type="entry name" value="Ribosome hibernation promotion factor-like"/>
    <property type="match status" value="1"/>
</dbReference>
<dbReference type="InterPro" id="IPR036567">
    <property type="entry name" value="RHF-like"/>
</dbReference>
<proteinExistence type="inferred from homology"/>
<comment type="function">
    <text evidence="2">Required for dimerization of active 70S ribosomes into 100S ribosomes in stationary phase; 100S ribosomes are translationally inactive and sometimes present during exponential growth.</text>
</comment>
<sequence length="231" mass="25776">MEIVICGRNVEVPEHFRDHTTEKLTRLGRYDHKIIRLSVELSHEPNPRQAKTCQSIEITGRGKGPVVRAVACAGDFYSALDLALGRLEERMRRQHDRRLHKAGRRRVTVGAGAPGDGLPTSGAELDEALPESLREGDDQDRHDHAPLPEPDTIPAAREALDDRFGRDVQGDGPGRIARVKEHEAVPMTVDDALSRMELVGHDFFLFSDKASGRPSVVYRRHGYDYGVIHLV</sequence>
<dbReference type="InterPro" id="IPR038416">
    <property type="entry name" value="Ribosom_S30AE_C_sf"/>
</dbReference>
<feature type="compositionally biased region" description="Basic residues" evidence="3">
    <location>
        <begin position="95"/>
        <end position="107"/>
    </location>
</feature>
<dbReference type="EMBL" id="JBHSIV010000003">
    <property type="protein sequence ID" value="MFC5061201.1"/>
    <property type="molecule type" value="Genomic_DNA"/>
</dbReference>
<feature type="compositionally biased region" description="Basic and acidic residues" evidence="3">
    <location>
        <begin position="132"/>
        <end position="146"/>
    </location>
</feature>
<keyword evidence="6" id="KW-1185">Reference proteome</keyword>
<dbReference type="Pfam" id="PF16321">
    <property type="entry name" value="Ribosom_S30AE_C"/>
    <property type="match status" value="1"/>
</dbReference>
<dbReference type="Pfam" id="PF02482">
    <property type="entry name" value="Ribosomal_S30AE"/>
    <property type="match status" value="1"/>
</dbReference>
<dbReference type="InterPro" id="IPR003489">
    <property type="entry name" value="RHF/RaiA"/>
</dbReference>
<dbReference type="CDD" id="cd00552">
    <property type="entry name" value="RaiA"/>
    <property type="match status" value="1"/>
</dbReference>
<dbReference type="NCBIfam" id="TIGR00741">
    <property type="entry name" value="yfiA"/>
    <property type="match status" value="1"/>
</dbReference>
<feature type="region of interest" description="Disordered" evidence="3">
    <location>
        <begin position="95"/>
        <end position="154"/>
    </location>
</feature>
<comment type="subcellular location">
    <subcellularLocation>
        <location evidence="2">Cytoplasm</location>
    </subcellularLocation>
</comment>
<evidence type="ECO:0000313" key="5">
    <source>
        <dbReference type="EMBL" id="MFC5061201.1"/>
    </source>
</evidence>
<dbReference type="RefSeq" id="WP_378034560.1">
    <property type="nucleotide sequence ID" value="NZ_JBHSIV010000003.1"/>
</dbReference>
<dbReference type="PANTHER" id="PTHR33231">
    <property type="entry name" value="30S RIBOSOMAL PROTEIN"/>
    <property type="match status" value="1"/>
</dbReference>
<dbReference type="InterPro" id="IPR034694">
    <property type="entry name" value="HPF_long/plastid"/>
</dbReference>
<comment type="subunit">
    <text evidence="2">Interacts with 100S ribosomes.</text>
</comment>
<protein>
    <recommendedName>
        <fullName evidence="2">Ribosome hibernation promoting factor</fullName>
        <shortName evidence="2">HPF</shortName>
    </recommendedName>
</protein>
<dbReference type="HAMAP" id="MF_00839">
    <property type="entry name" value="HPF"/>
    <property type="match status" value="1"/>
</dbReference>
<dbReference type="Gene3D" id="3.30.505.50">
    <property type="entry name" value="Sigma 54 modulation/S30EA ribosomal protein, C-terminal domain"/>
    <property type="match status" value="1"/>
</dbReference>
<organism evidence="5 6">
    <name type="scientific">Actinomycetospora atypica</name>
    <dbReference type="NCBI Taxonomy" id="1290095"/>
    <lineage>
        <taxon>Bacteria</taxon>
        <taxon>Bacillati</taxon>
        <taxon>Actinomycetota</taxon>
        <taxon>Actinomycetes</taxon>
        <taxon>Pseudonocardiales</taxon>
        <taxon>Pseudonocardiaceae</taxon>
        <taxon>Actinomycetospora</taxon>
    </lineage>
</organism>
<dbReference type="InterPro" id="IPR032528">
    <property type="entry name" value="Ribosom_S30AE_C"/>
</dbReference>
<evidence type="ECO:0000256" key="2">
    <source>
        <dbReference type="HAMAP-Rule" id="MF_00839"/>
    </source>
</evidence>
<comment type="caution">
    <text evidence="5">The sequence shown here is derived from an EMBL/GenBank/DDBJ whole genome shotgun (WGS) entry which is preliminary data.</text>
</comment>
<evidence type="ECO:0000313" key="6">
    <source>
        <dbReference type="Proteomes" id="UP001595947"/>
    </source>
</evidence>
<comment type="similarity">
    <text evidence="2">Belongs to the HPF/YfiA ribosome-associated protein family. Long HPF subfamily.</text>
</comment>
<dbReference type="InterPro" id="IPR050574">
    <property type="entry name" value="HPF/YfiA_ribosome-assoc"/>
</dbReference>
<evidence type="ECO:0000256" key="3">
    <source>
        <dbReference type="SAM" id="MobiDB-lite"/>
    </source>
</evidence>
<gene>
    <name evidence="2 5" type="primary">hpf</name>
    <name evidence="5" type="ORF">ACFPBZ_03210</name>
</gene>